<feature type="transmembrane region" description="Helical" evidence="7">
    <location>
        <begin position="364"/>
        <end position="384"/>
    </location>
</feature>
<dbReference type="InterPro" id="IPR011701">
    <property type="entry name" value="MFS"/>
</dbReference>
<comment type="subcellular location">
    <subcellularLocation>
        <location evidence="1">Membrane</location>
        <topology evidence="1">Multi-pass membrane protein</topology>
    </subcellularLocation>
</comment>
<evidence type="ECO:0000256" key="5">
    <source>
        <dbReference type="ARBA" id="ARBA00022989"/>
    </source>
</evidence>
<name>A0A8X6WV58_9ARAC</name>
<evidence type="ECO:0000256" key="4">
    <source>
        <dbReference type="ARBA" id="ARBA00022847"/>
    </source>
</evidence>
<feature type="transmembrane region" description="Helical" evidence="7">
    <location>
        <begin position="192"/>
        <end position="214"/>
    </location>
</feature>
<keyword evidence="2" id="KW-0813">Transport</keyword>
<evidence type="ECO:0000259" key="8">
    <source>
        <dbReference type="PROSITE" id="PS50850"/>
    </source>
</evidence>
<dbReference type="GO" id="GO:0016020">
    <property type="term" value="C:membrane"/>
    <property type="evidence" value="ECO:0007669"/>
    <property type="project" value="UniProtKB-SubCell"/>
</dbReference>
<evidence type="ECO:0000256" key="7">
    <source>
        <dbReference type="SAM" id="Phobius"/>
    </source>
</evidence>
<dbReference type="PANTHER" id="PTHR11662:SF399">
    <property type="entry name" value="FI19708P1-RELATED"/>
    <property type="match status" value="1"/>
</dbReference>
<keyword evidence="10" id="KW-1185">Reference proteome</keyword>
<dbReference type="Proteomes" id="UP000886998">
    <property type="component" value="Unassembled WGS sequence"/>
</dbReference>
<dbReference type="FunFam" id="1.20.1250.20:FF:000003">
    <property type="entry name" value="Solute carrier family 17 member 3"/>
    <property type="match status" value="1"/>
</dbReference>
<evidence type="ECO:0000256" key="2">
    <source>
        <dbReference type="ARBA" id="ARBA00022448"/>
    </source>
</evidence>
<feature type="transmembrane region" description="Helical" evidence="7">
    <location>
        <begin position="131"/>
        <end position="151"/>
    </location>
</feature>
<feature type="transmembrane region" description="Helical" evidence="7">
    <location>
        <begin position="330"/>
        <end position="352"/>
    </location>
</feature>
<gene>
    <name evidence="9" type="primary">slc17a8</name>
    <name evidence="9" type="ORF">TNIN_400351</name>
</gene>
<dbReference type="FunFam" id="1.20.1250.20:FF:000423">
    <property type="entry name" value="Putative inorganic phosphate cotransporter-like Protein"/>
    <property type="match status" value="1"/>
</dbReference>
<dbReference type="Pfam" id="PF07690">
    <property type="entry name" value="MFS_1"/>
    <property type="match status" value="1"/>
</dbReference>
<feature type="transmembrane region" description="Helical" evidence="7">
    <location>
        <begin position="157"/>
        <end position="180"/>
    </location>
</feature>
<evidence type="ECO:0000256" key="6">
    <source>
        <dbReference type="ARBA" id="ARBA00023136"/>
    </source>
</evidence>
<dbReference type="EMBL" id="BMAV01001883">
    <property type="protein sequence ID" value="GFY40406.1"/>
    <property type="molecule type" value="Genomic_DNA"/>
</dbReference>
<organism evidence="9 10">
    <name type="scientific">Trichonephila inaurata madagascariensis</name>
    <dbReference type="NCBI Taxonomy" id="2747483"/>
    <lineage>
        <taxon>Eukaryota</taxon>
        <taxon>Metazoa</taxon>
        <taxon>Ecdysozoa</taxon>
        <taxon>Arthropoda</taxon>
        <taxon>Chelicerata</taxon>
        <taxon>Arachnida</taxon>
        <taxon>Araneae</taxon>
        <taxon>Araneomorphae</taxon>
        <taxon>Entelegynae</taxon>
        <taxon>Araneoidea</taxon>
        <taxon>Nephilidae</taxon>
        <taxon>Trichonephila</taxon>
        <taxon>Trichonephila inaurata</taxon>
    </lineage>
</organism>
<evidence type="ECO:0000256" key="1">
    <source>
        <dbReference type="ARBA" id="ARBA00004141"/>
    </source>
</evidence>
<feature type="transmembrane region" description="Helical" evidence="7">
    <location>
        <begin position="288"/>
        <end position="310"/>
    </location>
</feature>
<dbReference type="AlphaFoldDB" id="A0A8X6WV58"/>
<keyword evidence="4" id="KW-0769">Symport</keyword>
<dbReference type="PROSITE" id="PS50850">
    <property type="entry name" value="MFS"/>
    <property type="match status" value="1"/>
</dbReference>
<dbReference type="Gene3D" id="1.20.1250.20">
    <property type="entry name" value="MFS general substrate transporter like domains"/>
    <property type="match status" value="2"/>
</dbReference>
<keyword evidence="3 7" id="KW-0812">Transmembrane</keyword>
<dbReference type="InterPro" id="IPR020846">
    <property type="entry name" value="MFS_dom"/>
</dbReference>
<dbReference type="GO" id="GO:0015293">
    <property type="term" value="F:symporter activity"/>
    <property type="evidence" value="ECO:0007669"/>
    <property type="project" value="UniProtKB-KW"/>
</dbReference>
<evidence type="ECO:0000313" key="10">
    <source>
        <dbReference type="Proteomes" id="UP000886998"/>
    </source>
</evidence>
<feature type="transmembrane region" description="Helical" evidence="7">
    <location>
        <begin position="423"/>
        <end position="446"/>
    </location>
</feature>
<reference evidence="9" key="1">
    <citation type="submission" date="2020-08" db="EMBL/GenBank/DDBJ databases">
        <title>Multicomponent nature underlies the extraordinary mechanical properties of spider dragline silk.</title>
        <authorList>
            <person name="Kono N."/>
            <person name="Nakamura H."/>
            <person name="Mori M."/>
            <person name="Yoshida Y."/>
            <person name="Ohtoshi R."/>
            <person name="Malay A.D."/>
            <person name="Moran D.A.P."/>
            <person name="Tomita M."/>
            <person name="Numata K."/>
            <person name="Arakawa K."/>
        </authorList>
    </citation>
    <scope>NUCLEOTIDE SEQUENCE</scope>
</reference>
<dbReference type="InterPro" id="IPR036259">
    <property type="entry name" value="MFS_trans_sf"/>
</dbReference>
<feature type="transmembrane region" description="Helical" evidence="7">
    <location>
        <begin position="100"/>
        <end position="119"/>
    </location>
</feature>
<dbReference type="PANTHER" id="PTHR11662">
    <property type="entry name" value="SOLUTE CARRIER FAMILY 17"/>
    <property type="match status" value="1"/>
</dbReference>
<feature type="transmembrane region" description="Helical" evidence="7">
    <location>
        <begin position="226"/>
        <end position="246"/>
    </location>
</feature>
<feature type="transmembrane region" description="Helical" evidence="7">
    <location>
        <begin position="458"/>
        <end position="478"/>
    </location>
</feature>
<evidence type="ECO:0000256" key="3">
    <source>
        <dbReference type="ARBA" id="ARBA00022692"/>
    </source>
</evidence>
<protein>
    <submittedName>
        <fullName evidence="9">Vesicular glutamate transporter 3</fullName>
    </submittedName>
</protein>
<proteinExistence type="predicted"/>
<evidence type="ECO:0000313" key="9">
    <source>
        <dbReference type="EMBL" id="GFY40406.1"/>
    </source>
</evidence>
<dbReference type="OrthoDB" id="6434013at2759"/>
<keyword evidence="6 7" id="KW-0472">Membrane</keyword>
<feature type="transmembrane region" description="Helical" evidence="7">
    <location>
        <begin position="390"/>
        <end position="411"/>
    </location>
</feature>
<dbReference type="GO" id="GO:0006820">
    <property type="term" value="P:monoatomic anion transport"/>
    <property type="evidence" value="ECO:0007669"/>
    <property type="project" value="TreeGrafter"/>
</dbReference>
<comment type="caution">
    <text evidence="9">The sequence shown here is derived from an EMBL/GenBank/DDBJ whole genome shotgun (WGS) entry which is preliminary data.</text>
</comment>
<dbReference type="SUPFAM" id="SSF103473">
    <property type="entry name" value="MFS general substrate transporter"/>
    <property type="match status" value="1"/>
</dbReference>
<sequence>MTMHSAFEDSCPLFRGYPADPSKRGYLPARYVLTFLIVAARCLEYAQRACLSVTIVVMVNHTALNLIENDTPSIDDTCEVPQAINVTTPKQEGEYLWTPSMQGIILGGYFYGFVCTQVVGGRMAEIAGGKWVMGLSVLIASLLTAVTPFAADVGVAAITIVRVMLGLVHGVAMPTAFAMFGHWAPLAERSTMLALCIVGDHIGTILTMPLAGYLCEHGFAGGWPSVFYILGIVGCAWFLFWIFLTYNKPTDHPRISQQEIDYIKKGQNHVANEQKTPVPWKKVLTSRAVWAIATVTFCSSWGFTTFLTKLPTYLEVVLHVSIQKNGLVNSLVYASSCLTLFVSGALSDYMIAKKEMNATKIRKCFEILAMMGPAICSALVPFVKCDVFEAIALLMVAMAFLGFSGGGHISVVPDVAPLHAASIFGFVNSIGCIAGIFSPMVAGFLLENQHSSIQQWSVVFYIASGFYVFGALSFTIFATAEKQPWASSPGTEKFLIPHLKDEKIILNKNGNIKSYGSTS</sequence>
<keyword evidence="5 7" id="KW-1133">Transmembrane helix</keyword>
<accession>A0A8X6WV58</accession>
<dbReference type="InterPro" id="IPR050382">
    <property type="entry name" value="MFS_Na/Anion_cotransporter"/>
</dbReference>
<feature type="domain" description="Major facilitator superfamily (MFS) profile" evidence="8">
    <location>
        <begin position="49"/>
        <end position="482"/>
    </location>
</feature>